<sequence length="874" mass="99821">MNYRFFWKPSDTICKLIFIVVIFSSASMVKDIHTKNKPCVSDTPAAMPTSSICREDTVPTNRILWKANTQLIHPRKVETLLGNNPLFPPVYHSIYMLHNRDALKWWRTHNSDVTYYLDQREDKNPNIKQLEIMLAKAQNREACLVFTSGMAAISSLFFSLLKQPSDTVICFSENHSLSKACLHTLRNFGIQFDEVSFHPYDDYLEQIQKKIQERLQEGKQVKLIHFEIPLGPMLRVVDIDAIVQLAKKYNILTSLDASLGGVHHYSAYDQIDIVCHALSKIANGHGDLLGGAIVGKKELIEQIYFKGQVLFGCEMDPYRAALLASHLKTYELRYDRQHASAKKVVDFLLNYNKKTKGETQTIRAIHYLGLDHHPDKAIISKQMQGRMGDIIILELDSQVAENGEEFCRRLKLFQMTWGSGYCESLVIPLNHFVNHGNSKKAIGRHQLIRLSIGLEDPDDLIADLKQALNLCNHPLHPSKWKLSTQFIHPFDPRDYPAYFKTYIPILPPIQHATLSVPAPNIDFFDKKQFLYTRGRHVTNTDLEQRLAEVQKREACLVYASKIAAITSTFFSLLEKDDRVIIFQEASRKTKCALEHFRDHFGIKLEVITLKEGYLQELTKKIEDKRNGNVKLIHFAPLFQPMLRLVDIDEICKIAYKNGVYTSMDGTLGGIHQYTGNSCKVDIMFHDLSKIPNGHGNVLGGSVAGKKELIEQIYAKGRHACGASLDPFGAYLIMNNLQSYMVRYKAHSKNTQKIAQYLTKHPHIKSVRCLGLSNHPDTQLRRKHDKHRKDSGELIIFEIKEDRHLNATMFCRKLKLFQMALGNGSVVSMAFPVHSYLEKDLLNKQATKCNDRWVRLSIGLEAVEDLINDLGEVLD</sequence>
<dbReference type="GO" id="GO:0030170">
    <property type="term" value="F:pyridoxal phosphate binding"/>
    <property type="evidence" value="ECO:0007669"/>
    <property type="project" value="InterPro"/>
</dbReference>
<dbReference type="OrthoDB" id="9803729at2"/>
<dbReference type="Gene3D" id="3.40.640.10">
    <property type="entry name" value="Type I PLP-dependent aspartate aminotransferase-like (Major domain)"/>
    <property type="match status" value="2"/>
</dbReference>
<dbReference type="EMBL" id="RARA01000013">
    <property type="protein sequence ID" value="ROT47773.1"/>
    <property type="molecule type" value="Genomic_DNA"/>
</dbReference>
<name>A0A3N2QD87_9BACT</name>
<comment type="caution">
    <text evidence="3">The sequence shown here is derived from an EMBL/GenBank/DDBJ whole genome shotgun (WGS) entry which is preliminary data.</text>
</comment>
<evidence type="ECO:0000256" key="1">
    <source>
        <dbReference type="ARBA" id="ARBA00001933"/>
    </source>
</evidence>
<dbReference type="GO" id="GO:0016740">
    <property type="term" value="F:transferase activity"/>
    <property type="evidence" value="ECO:0007669"/>
    <property type="project" value="UniProtKB-KW"/>
</dbReference>
<dbReference type="InterPro" id="IPR015422">
    <property type="entry name" value="PyrdxlP-dep_Trfase_small"/>
</dbReference>
<dbReference type="PANTHER" id="PTHR11808:SF80">
    <property type="entry name" value="CYSTATHIONINE GAMMA-LYASE"/>
    <property type="match status" value="1"/>
</dbReference>
<organism evidence="3 4">
    <name type="scientific">Candidatus Cardinium hertigii</name>
    <dbReference type="NCBI Taxonomy" id="247481"/>
    <lineage>
        <taxon>Bacteria</taxon>
        <taxon>Pseudomonadati</taxon>
        <taxon>Bacteroidota</taxon>
        <taxon>Cytophagia</taxon>
        <taxon>Cytophagales</taxon>
        <taxon>Amoebophilaceae</taxon>
        <taxon>Candidatus Cardinium</taxon>
    </lineage>
</organism>
<dbReference type="SUPFAM" id="SSF53383">
    <property type="entry name" value="PLP-dependent transferases"/>
    <property type="match status" value="2"/>
</dbReference>
<dbReference type="Pfam" id="PF01053">
    <property type="entry name" value="Cys_Met_Meta_PP"/>
    <property type="match status" value="2"/>
</dbReference>
<dbReference type="PANTHER" id="PTHR11808">
    <property type="entry name" value="TRANS-SULFURATION ENZYME FAMILY MEMBER"/>
    <property type="match status" value="1"/>
</dbReference>
<evidence type="ECO:0000313" key="3">
    <source>
        <dbReference type="EMBL" id="ROT47773.1"/>
    </source>
</evidence>
<dbReference type="InterPro" id="IPR000277">
    <property type="entry name" value="Cys/Met-Metab_PyrdxlP-dep_enz"/>
</dbReference>
<comment type="cofactor">
    <cofactor evidence="1">
        <name>pyridoxal 5'-phosphate</name>
        <dbReference type="ChEBI" id="CHEBI:597326"/>
    </cofactor>
</comment>
<dbReference type="AlphaFoldDB" id="A0A3N2QD87"/>
<proteinExistence type="predicted"/>
<accession>A0A3N2QD87</accession>
<keyword evidence="3" id="KW-0808">Transferase</keyword>
<dbReference type="GO" id="GO:0019346">
    <property type="term" value="P:transsulfuration"/>
    <property type="evidence" value="ECO:0007669"/>
    <property type="project" value="InterPro"/>
</dbReference>
<evidence type="ECO:0000313" key="4">
    <source>
        <dbReference type="Proteomes" id="UP000270927"/>
    </source>
</evidence>
<dbReference type="GO" id="GO:0005737">
    <property type="term" value="C:cytoplasm"/>
    <property type="evidence" value="ECO:0007669"/>
    <property type="project" value="TreeGrafter"/>
</dbReference>
<dbReference type="InterPro" id="IPR015424">
    <property type="entry name" value="PyrdxlP-dep_Trfase"/>
</dbReference>
<dbReference type="GO" id="GO:0016846">
    <property type="term" value="F:carbon-sulfur lyase activity"/>
    <property type="evidence" value="ECO:0007669"/>
    <property type="project" value="TreeGrafter"/>
</dbReference>
<dbReference type="InterPro" id="IPR015421">
    <property type="entry name" value="PyrdxlP-dep_Trfase_major"/>
</dbReference>
<dbReference type="Proteomes" id="UP000270927">
    <property type="component" value="Unassembled WGS sequence"/>
</dbReference>
<reference evidence="3 4" key="1">
    <citation type="submission" date="2018-09" db="EMBL/GenBank/DDBJ databases">
        <title>Comparative Genomics of Wolbachia-Cardinium Dual Endosymbiosis in a Plant-Parasitic Nematode.</title>
        <authorList>
            <person name="Brown A.M.V."/>
            <person name="Wasala S.K."/>
            <person name="Howe D.K."/>
            <person name="Peetz A.B."/>
            <person name="Zasada I.A."/>
            <person name="Denver D.R."/>
        </authorList>
    </citation>
    <scope>NUCLEOTIDE SEQUENCE [LARGE SCALE GENOMIC DNA]</scope>
    <source>
        <strain evidence="3 4">Pp_1</strain>
    </source>
</reference>
<dbReference type="Gene3D" id="3.90.1150.10">
    <property type="entry name" value="Aspartate Aminotransferase, domain 1"/>
    <property type="match status" value="2"/>
</dbReference>
<dbReference type="RefSeq" id="WP_123662226.1">
    <property type="nucleotide sequence ID" value="NZ_RARA01000013.1"/>
</dbReference>
<protein>
    <submittedName>
        <fullName evidence="3">PLP-dependent transferase</fullName>
    </submittedName>
</protein>
<keyword evidence="2" id="KW-0663">Pyridoxal phosphate</keyword>
<gene>
    <name evidence="3" type="ORF">EDM02_00585</name>
</gene>
<keyword evidence="4" id="KW-1185">Reference proteome</keyword>
<evidence type="ECO:0000256" key="2">
    <source>
        <dbReference type="ARBA" id="ARBA00022898"/>
    </source>
</evidence>